<dbReference type="InterPro" id="IPR003838">
    <property type="entry name" value="ABC3_permease_C"/>
</dbReference>
<name>A0A0R1RCL0_9LACO</name>
<dbReference type="InterPro" id="IPR027022">
    <property type="entry name" value="ABC_permease_BceB-typ"/>
</dbReference>
<organism evidence="8 9">
    <name type="scientific">Furfurilactobacillus rossiae DSM 15814</name>
    <dbReference type="NCBI Taxonomy" id="1114972"/>
    <lineage>
        <taxon>Bacteria</taxon>
        <taxon>Bacillati</taxon>
        <taxon>Bacillota</taxon>
        <taxon>Bacilli</taxon>
        <taxon>Lactobacillales</taxon>
        <taxon>Lactobacillaceae</taxon>
        <taxon>Furfurilactobacillus</taxon>
    </lineage>
</organism>
<evidence type="ECO:0000256" key="5">
    <source>
        <dbReference type="ARBA" id="ARBA00023136"/>
    </source>
</evidence>
<feature type="transmembrane region" description="Helical" evidence="6">
    <location>
        <begin position="480"/>
        <end position="502"/>
    </location>
</feature>
<feature type="transmembrane region" description="Helical" evidence="6">
    <location>
        <begin position="567"/>
        <end position="588"/>
    </location>
</feature>
<keyword evidence="9" id="KW-1185">Reference proteome</keyword>
<reference evidence="8 9" key="1">
    <citation type="journal article" date="2015" name="Genome Announc.">
        <title>Expanding the biotechnology potential of lactobacilli through comparative genomics of 213 strains and associated genera.</title>
        <authorList>
            <person name="Sun Z."/>
            <person name="Harris H.M."/>
            <person name="McCann A."/>
            <person name="Guo C."/>
            <person name="Argimon S."/>
            <person name="Zhang W."/>
            <person name="Yang X."/>
            <person name="Jeffery I.B."/>
            <person name="Cooney J.C."/>
            <person name="Kagawa T.F."/>
            <person name="Liu W."/>
            <person name="Song Y."/>
            <person name="Salvetti E."/>
            <person name="Wrobel A."/>
            <person name="Rasinkangas P."/>
            <person name="Parkhill J."/>
            <person name="Rea M.C."/>
            <person name="O'Sullivan O."/>
            <person name="Ritari J."/>
            <person name="Douillard F.P."/>
            <person name="Paul Ross R."/>
            <person name="Yang R."/>
            <person name="Briner A.E."/>
            <person name="Felis G.E."/>
            <person name="de Vos W.M."/>
            <person name="Barrangou R."/>
            <person name="Klaenhammer T.R."/>
            <person name="Caufield P.W."/>
            <person name="Cui Y."/>
            <person name="Zhang H."/>
            <person name="O'Toole P.W."/>
        </authorList>
    </citation>
    <scope>NUCLEOTIDE SEQUENCE [LARGE SCALE GENOMIC DNA]</scope>
    <source>
        <strain evidence="8 9">DSM 15814</strain>
    </source>
</reference>
<evidence type="ECO:0000256" key="2">
    <source>
        <dbReference type="ARBA" id="ARBA00022475"/>
    </source>
</evidence>
<dbReference type="GO" id="GO:0055085">
    <property type="term" value="P:transmembrane transport"/>
    <property type="evidence" value="ECO:0007669"/>
    <property type="project" value="UniProtKB-UniRule"/>
</dbReference>
<dbReference type="PANTHER" id="PTHR46795">
    <property type="entry name" value="ABC TRANSPORTER PERMEASE-RELATED-RELATED"/>
    <property type="match status" value="1"/>
</dbReference>
<feature type="transmembrane region" description="Helical" evidence="6">
    <location>
        <begin position="55"/>
        <end position="82"/>
    </location>
</feature>
<sequence length="600" mass="67098">MLTKLSLAGIKNRFKDYLVLLTGLIISAAVFYMFANLATNREFVKSNTQISMASQVFIFGMILLILITIVYIAYANSFLLSMRQHDYGLFMMLGAKKNRIGELVFIETLLIGVISTIVGIVLGIGMSMGLSQILFNQLGLTVHHFNALYWPAIVTTICLYVGLFLVSGLFNLAKLVRTPVLKLLHIDDEVSLPKRRPLVQLTEIVAGLLLLAIGYIAMAKIMTLQLLAVPLALVTITLGSYLLFSAVIVGAVELLKQTNFANKKLHNFTLAQIMFRVRSYTRILTIVSLLFALALGAISVGAGFQRQAPQMARSTSAYTMAINDMDKKERNLVTQLNDTHTLTYSQKIVGNTVYYNEQEFIDHPLPMLKSRQALNNGSLKTLSIAQFKKVALDDMDFTGLVPKIGQQKSEFATQRDFANLNTATTHTVTIIRLNNVLAQRKILDRLEKMQQQRFPAPAMATVGGFQTYKMFNALFSGLQFMGFFLGFAFLAMLASCLMFKILSGANKDVVRYNMLNRIGTRRALMKQAVRGEILTLFALPGVLGIVDVLFGLQMFKPLMYHPYEMTGWSILIFCILYGVYYGITTLIYERLVIPKEQMNG</sequence>
<feature type="transmembrane region" description="Helical" evidence="6">
    <location>
        <begin position="533"/>
        <end position="555"/>
    </location>
</feature>
<evidence type="ECO:0000256" key="1">
    <source>
        <dbReference type="ARBA" id="ARBA00004651"/>
    </source>
</evidence>
<dbReference type="Pfam" id="PF02687">
    <property type="entry name" value="FtsX"/>
    <property type="match status" value="1"/>
</dbReference>
<dbReference type="PANTHER" id="PTHR46795:SF3">
    <property type="entry name" value="ABC TRANSPORTER PERMEASE"/>
    <property type="match status" value="1"/>
</dbReference>
<dbReference type="Proteomes" id="UP000051999">
    <property type="component" value="Unassembled WGS sequence"/>
</dbReference>
<feature type="transmembrane region" description="Helical" evidence="6">
    <location>
        <begin position="17"/>
        <end position="35"/>
    </location>
</feature>
<dbReference type="PIRSF" id="PIRSF018968">
    <property type="entry name" value="ABC_permease_BceB"/>
    <property type="match status" value="1"/>
</dbReference>
<feature type="transmembrane region" description="Helical" evidence="6">
    <location>
        <begin position="228"/>
        <end position="255"/>
    </location>
</feature>
<evidence type="ECO:0000313" key="9">
    <source>
        <dbReference type="Proteomes" id="UP000051999"/>
    </source>
</evidence>
<dbReference type="InterPro" id="IPR052536">
    <property type="entry name" value="ABC-4_Integral_Memb_Prot"/>
</dbReference>
<dbReference type="RefSeq" id="WP_017261198.1">
    <property type="nucleotide sequence ID" value="NZ_AUAW01000011.1"/>
</dbReference>
<dbReference type="OrthoDB" id="1705903at2"/>
<protein>
    <recommendedName>
        <fullName evidence="7">ABC3 transporter permease C-terminal domain-containing protein</fullName>
    </recommendedName>
</protein>
<evidence type="ECO:0000259" key="7">
    <source>
        <dbReference type="Pfam" id="PF02687"/>
    </source>
</evidence>
<dbReference type="eggNOG" id="COG3127">
    <property type="taxonomic scope" value="Bacteria"/>
</dbReference>
<feature type="transmembrane region" description="Helical" evidence="6">
    <location>
        <begin position="204"/>
        <end position="222"/>
    </location>
</feature>
<accession>A0A0R1RCL0</accession>
<dbReference type="PATRIC" id="fig|1114972.6.peg.577"/>
<gene>
    <name evidence="8" type="ORF">FD35_GL000577</name>
</gene>
<keyword evidence="2 6" id="KW-1003">Cell membrane</keyword>
<feature type="transmembrane region" description="Helical" evidence="6">
    <location>
        <begin position="103"/>
        <end position="128"/>
    </location>
</feature>
<comment type="subcellular location">
    <subcellularLocation>
        <location evidence="1 6">Cell membrane</location>
        <topology evidence="1 6">Multi-pass membrane protein</topology>
    </subcellularLocation>
</comment>
<feature type="domain" description="ABC3 transporter permease C-terminal" evidence="7">
    <location>
        <begin position="59"/>
        <end position="179"/>
    </location>
</feature>
<evidence type="ECO:0000256" key="6">
    <source>
        <dbReference type="PIRNR" id="PIRNR018968"/>
    </source>
</evidence>
<evidence type="ECO:0000256" key="3">
    <source>
        <dbReference type="ARBA" id="ARBA00022692"/>
    </source>
</evidence>
<feature type="transmembrane region" description="Helical" evidence="6">
    <location>
        <begin position="283"/>
        <end position="304"/>
    </location>
</feature>
<evidence type="ECO:0000256" key="4">
    <source>
        <dbReference type="ARBA" id="ARBA00022989"/>
    </source>
</evidence>
<comment type="caution">
    <text evidence="8">The sequence shown here is derived from an EMBL/GenBank/DDBJ whole genome shotgun (WGS) entry which is preliminary data.</text>
</comment>
<keyword evidence="4 6" id="KW-1133">Transmembrane helix</keyword>
<keyword evidence="3 6" id="KW-0812">Transmembrane</keyword>
<keyword evidence="6" id="KW-0813">Transport</keyword>
<comment type="similarity">
    <text evidence="6">Belongs to the ABC-4 integral membrane protein family.</text>
</comment>
<feature type="transmembrane region" description="Helical" evidence="6">
    <location>
        <begin position="148"/>
        <end position="173"/>
    </location>
</feature>
<keyword evidence="5 6" id="KW-0472">Membrane</keyword>
<dbReference type="GO" id="GO:0005886">
    <property type="term" value="C:plasma membrane"/>
    <property type="evidence" value="ECO:0007669"/>
    <property type="project" value="UniProtKB-SubCell"/>
</dbReference>
<evidence type="ECO:0000313" key="8">
    <source>
        <dbReference type="EMBL" id="KRL54174.1"/>
    </source>
</evidence>
<dbReference type="AlphaFoldDB" id="A0A0R1RCL0"/>
<dbReference type="STRING" id="1114972.FD35_GL000577"/>
<dbReference type="EMBL" id="AZFF01000010">
    <property type="protein sequence ID" value="KRL54174.1"/>
    <property type="molecule type" value="Genomic_DNA"/>
</dbReference>
<proteinExistence type="inferred from homology"/>